<comment type="caution">
    <text evidence="2">The sequence shown here is derived from an EMBL/GenBank/DDBJ whole genome shotgun (WGS) entry which is preliminary data.</text>
</comment>
<dbReference type="AlphaFoldDB" id="A0A919GEC7"/>
<protein>
    <submittedName>
        <fullName evidence="2">Uncharacterized protein</fullName>
    </submittedName>
</protein>
<dbReference type="Proteomes" id="UP000603708">
    <property type="component" value="Unassembled WGS sequence"/>
</dbReference>
<proteinExistence type="predicted"/>
<name>A0A919GEC7_9ACTN</name>
<sequence>MGPLPPDLKGTRVYCVRCDQLIHPDEPYDTHIHHGASGPGSTTHTHKQCPKRPRRPTPGPANRSQPKPDHRP</sequence>
<feature type="compositionally biased region" description="Basic residues" evidence="1">
    <location>
        <begin position="44"/>
        <end position="55"/>
    </location>
</feature>
<keyword evidence="3" id="KW-1185">Reference proteome</keyword>
<reference evidence="2" key="2">
    <citation type="submission" date="2020-09" db="EMBL/GenBank/DDBJ databases">
        <authorList>
            <person name="Sun Q."/>
            <person name="Ohkuma M."/>
        </authorList>
    </citation>
    <scope>NUCLEOTIDE SEQUENCE</scope>
    <source>
        <strain evidence="2">JCM 5069</strain>
    </source>
</reference>
<feature type="region of interest" description="Disordered" evidence="1">
    <location>
        <begin position="25"/>
        <end position="72"/>
    </location>
</feature>
<organism evidence="2 3">
    <name type="scientific">Streptomyces sulfonofaciens</name>
    <dbReference type="NCBI Taxonomy" id="68272"/>
    <lineage>
        <taxon>Bacteria</taxon>
        <taxon>Bacillati</taxon>
        <taxon>Actinomycetota</taxon>
        <taxon>Actinomycetes</taxon>
        <taxon>Kitasatosporales</taxon>
        <taxon>Streptomycetaceae</taxon>
        <taxon>Streptomyces</taxon>
    </lineage>
</organism>
<dbReference type="EMBL" id="BNCD01000013">
    <property type="protein sequence ID" value="GHH83078.1"/>
    <property type="molecule type" value="Genomic_DNA"/>
</dbReference>
<accession>A0A919GEC7</accession>
<reference evidence="2" key="1">
    <citation type="journal article" date="2014" name="Int. J. Syst. Evol. Microbiol.">
        <title>Complete genome sequence of Corynebacterium casei LMG S-19264T (=DSM 44701T), isolated from a smear-ripened cheese.</title>
        <authorList>
            <consortium name="US DOE Joint Genome Institute (JGI-PGF)"/>
            <person name="Walter F."/>
            <person name="Albersmeier A."/>
            <person name="Kalinowski J."/>
            <person name="Ruckert C."/>
        </authorList>
    </citation>
    <scope>NUCLEOTIDE SEQUENCE</scope>
    <source>
        <strain evidence="2">JCM 5069</strain>
    </source>
</reference>
<evidence type="ECO:0000256" key="1">
    <source>
        <dbReference type="SAM" id="MobiDB-lite"/>
    </source>
</evidence>
<evidence type="ECO:0000313" key="3">
    <source>
        <dbReference type="Proteomes" id="UP000603708"/>
    </source>
</evidence>
<gene>
    <name evidence="2" type="ORF">GCM10018793_44270</name>
</gene>
<evidence type="ECO:0000313" key="2">
    <source>
        <dbReference type="EMBL" id="GHH83078.1"/>
    </source>
</evidence>